<protein>
    <recommendedName>
        <fullName evidence="2">histidine kinase</fullName>
        <ecNumber evidence="2">2.7.13.3</ecNumber>
    </recommendedName>
</protein>
<keyword evidence="5 8" id="KW-0418">Kinase</keyword>
<proteinExistence type="predicted"/>
<dbReference type="PRINTS" id="PR00344">
    <property type="entry name" value="BCTRLSENSOR"/>
</dbReference>
<dbReference type="EMBL" id="JACHCE010000001">
    <property type="protein sequence ID" value="MBB5634133.1"/>
    <property type="molecule type" value="Genomic_DNA"/>
</dbReference>
<evidence type="ECO:0000256" key="2">
    <source>
        <dbReference type="ARBA" id="ARBA00012438"/>
    </source>
</evidence>
<dbReference type="RefSeq" id="WP_183877699.1">
    <property type="nucleotide sequence ID" value="NZ_JACHCE010000001.1"/>
</dbReference>
<evidence type="ECO:0000259" key="7">
    <source>
        <dbReference type="PROSITE" id="PS50109"/>
    </source>
</evidence>
<dbReference type="EC" id="2.7.13.3" evidence="2"/>
<dbReference type="Proteomes" id="UP000537204">
    <property type="component" value="Unassembled WGS sequence"/>
</dbReference>
<comment type="caution">
    <text evidence="8">The sequence shown here is derived from an EMBL/GenBank/DDBJ whole genome shotgun (WGS) entry which is preliminary data.</text>
</comment>
<keyword evidence="6" id="KW-1133">Transmembrane helix</keyword>
<evidence type="ECO:0000256" key="6">
    <source>
        <dbReference type="SAM" id="Phobius"/>
    </source>
</evidence>
<feature type="transmembrane region" description="Helical" evidence="6">
    <location>
        <begin position="114"/>
        <end position="132"/>
    </location>
</feature>
<dbReference type="SUPFAM" id="SSF55874">
    <property type="entry name" value="ATPase domain of HSP90 chaperone/DNA topoisomerase II/histidine kinase"/>
    <property type="match status" value="1"/>
</dbReference>
<evidence type="ECO:0000256" key="1">
    <source>
        <dbReference type="ARBA" id="ARBA00000085"/>
    </source>
</evidence>
<organism evidence="8 9">
    <name type="scientific">Pedobacter cryoconitis</name>
    <dbReference type="NCBI Taxonomy" id="188932"/>
    <lineage>
        <taxon>Bacteria</taxon>
        <taxon>Pseudomonadati</taxon>
        <taxon>Bacteroidota</taxon>
        <taxon>Sphingobacteriia</taxon>
        <taxon>Sphingobacteriales</taxon>
        <taxon>Sphingobacteriaceae</taxon>
        <taxon>Pedobacter</taxon>
    </lineage>
</organism>
<dbReference type="PROSITE" id="PS50109">
    <property type="entry name" value="HIS_KIN"/>
    <property type="match status" value="1"/>
</dbReference>
<dbReference type="CDD" id="cd00075">
    <property type="entry name" value="HATPase"/>
    <property type="match status" value="1"/>
</dbReference>
<dbReference type="PANTHER" id="PTHR43047">
    <property type="entry name" value="TWO-COMPONENT HISTIDINE PROTEIN KINASE"/>
    <property type="match status" value="1"/>
</dbReference>
<dbReference type="InterPro" id="IPR004358">
    <property type="entry name" value="Sig_transdc_His_kin-like_C"/>
</dbReference>
<keyword evidence="3" id="KW-0597">Phosphoprotein</keyword>
<dbReference type="CDD" id="cd00082">
    <property type="entry name" value="HisKA"/>
    <property type="match status" value="1"/>
</dbReference>
<dbReference type="GO" id="GO:0009927">
    <property type="term" value="F:histidine phosphotransfer kinase activity"/>
    <property type="evidence" value="ECO:0007669"/>
    <property type="project" value="TreeGrafter"/>
</dbReference>
<evidence type="ECO:0000313" key="8">
    <source>
        <dbReference type="EMBL" id="MBB5634133.1"/>
    </source>
</evidence>
<feature type="transmembrane region" description="Helical" evidence="6">
    <location>
        <begin position="62"/>
        <end position="82"/>
    </location>
</feature>
<dbReference type="InterPro" id="IPR003661">
    <property type="entry name" value="HisK_dim/P_dom"/>
</dbReference>
<dbReference type="InterPro" id="IPR003594">
    <property type="entry name" value="HATPase_dom"/>
</dbReference>
<dbReference type="Pfam" id="PF00512">
    <property type="entry name" value="HisKA"/>
    <property type="match status" value="1"/>
</dbReference>
<dbReference type="GO" id="GO:0000155">
    <property type="term" value="F:phosphorelay sensor kinase activity"/>
    <property type="evidence" value="ECO:0007669"/>
    <property type="project" value="InterPro"/>
</dbReference>
<dbReference type="AlphaFoldDB" id="A0A7W9DWS9"/>
<accession>A0A7W9DWS9</accession>
<feature type="transmembrane region" description="Helical" evidence="6">
    <location>
        <begin position="89"/>
        <end position="108"/>
    </location>
</feature>
<dbReference type="InterPro" id="IPR005467">
    <property type="entry name" value="His_kinase_dom"/>
</dbReference>
<dbReference type="Gene3D" id="1.10.287.130">
    <property type="match status" value="1"/>
</dbReference>
<gene>
    <name evidence="8" type="ORF">HDE68_000018</name>
</gene>
<reference evidence="8 9" key="1">
    <citation type="submission" date="2020-08" db="EMBL/GenBank/DDBJ databases">
        <title>Genomic Encyclopedia of Type Strains, Phase IV (KMG-V): Genome sequencing to study the core and pangenomes of soil and plant-associated prokaryotes.</title>
        <authorList>
            <person name="Whitman W."/>
        </authorList>
    </citation>
    <scope>NUCLEOTIDE SEQUENCE [LARGE SCALE GENOMIC DNA]</scope>
    <source>
        <strain evidence="8 9">S3M1</strain>
    </source>
</reference>
<dbReference type="FunFam" id="3.30.565.10:FF:000006">
    <property type="entry name" value="Sensor histidine kinase WalK"/>
    <property type="match status" value="1"/>
</dbReference>
<dbReference type="InterPro" id="IPR036097">
    <property type="entry name" value="HisK_dim/P_sf"/>
</dbReference>
<feature type="transmembrane region" description="Helical" evidence="6">
    <location>
        <begin position="139"/>
        <end position="158"/>
    </location>
</feature>
<evidence type="ECO:0000256" key="5">
    <source>
        <dbReference type="ARBA" id="ARBA00022777"/>
    </source>
</evidence>
<sequence length="451" mass="51332">MSASLPLKNNYIPMKKDIMQFWTKLMGSPQTHTLEAIIFHTACIFTGLLFICSIFFNYLIGLYTLSILLVPAVFSVSLVYYLSKFKYKLNLAITIFCVIGNLLFIAFFLNNSGINGPGLVIYLLFFFLVISIVPKSQRFGWMGVNIIVAISLILFQYYNPEAVPFNYKNDFSRHLDLSYVYFFTLIIIYFILTSIISSYNRERLLAEKRAEQLEIANQSKNKLFSILAHDLRSPLNSIQSFLEISMEMEIEEDEKRTINSSLLKETKYTGQMLINLLSWSKTQMEGVNVRLIRIELAKVLETTLLLQTSLAEEKGLTLNNRIQQHVHVIADRDMMELIIRNLINNAIKFTPAGGEITISSELHGAECWIKIQDTGVGIARHDYDNIFSLHSESTYGTNQEKGVGLGLVLCKEFIAMQNGRIWVESTVNVGTAFFVSINLASQADLFPLHLN</sequence>
<comment type="catalytic activity">
    <reaction evidence="1">
        <text>ATP + protein L-histidine = ADP + protein N-phospho-L-histidine.</text>
        <dbReference type="EC" id="2.7.13.3"/>
    </reaction>
</comment>
<evidence type="ECO:0000313" key="9">
    <source>
        <dbReference type="Proteomes" id="UP000537204"/>
    </source>
</evidence>
<dbReference type="SMART" id="SM00388">
    <property type="entry name" value="HisKA"/>
    <property type="match status" value="1"/>
</dbReference>
<name>A0A7W9DWS9_9SPHI</name>
<keyword evidence="6" id="KW-0472">Membrane</keyword>
<dbReference type="GO" id="GO:0005886">
    <property type="term" value="C:plasma membrane"/>
    <property type="evidence" value="ECO:0007669"/>
    <property type="project" value="TreeGrafter"/>
</dbReference>
<dbReference type="PANTHER" id="PTHR43047:SF72">
    <property type="entry name" value="OSMOSENSING HISTIDINE PROTEIN KINASE SLN1"/>
    <property type="match status" value="1"/>
</dbReference>
<dbReference type="InterPro" id="IPR036890">
    <property type="entry name" value="HATPase_C_sf"/>
</dbReference>
<dbReference type="SUPFAM" id="SSF47384">
    <property type="entry name" value="Homodimeric domain of signal transducing histidine kinase"/>
    <property type="match status" value="1"/>
</dbReference>
<evidence type="ECO:0000256" key="4">
    <source>
        <dbReference type="ARBA" id="ARBA00022679"/>
    </source>
</evidence>
<feature type="domain" description="Histidine kinase" evidence="7">
    <location>
        <begin position="226"/>
        <end position="441"/>
    </location>
</feature>
<keyword evidence="6" id="KW-0812">Transmembrane</keyword>
<keyword evidence="4" id="KW-0808">Transferase</keyword>
<feature type="transmembrane region" description="Helical" evidence="6">
    <location>
        <begin position="178"/>
        <end position="199"/>
    </location>
</feature>
<evidence type="ECO:0000256" key="3">
    <source>
        <dbReference type="ARBA" id="ARBA00022553"/>
    </source>
</evidence>
<dbReference type="SMART" id="SM00387">
    <property type="entry name" value="HATPase_c"/>
    <property type="match status" value="1"/>
</dbReference>
<dbReference type="Gene3D" id="3.30.565.10">
    <property type="entry name" value="Histidine kinase-like ATPase, C-terminal domain"/>
    <property type="match status" value="1"/>
</dbReference>
<feature type="transmembrane region" description="Helical" evidence="6">
    <location>
        <begin position="34"/>
        <end position="56"/>
    </location>
</feature>
<dbReference type="Pfam" id="PF02518">
    <property type="entry name" value="HATPase_c"/>
    <property type="match status" value="1"/>
</dbReference>